<protein>
    <submittedName>
        <fullName evidence="5">AraC family transcriptional regulator</fullName>
    </submittedName>
</protein>
<organism evidence="5 6">
    <name type="scientific">Paenibacillus spongiae</name>
    <dbReference type="NCBI Taxonomy" id="2909671"/>
    <lineage>
        <taxon>Bacteria</taxon>
        <taxon>Bacillati</taxon>
        <taxon>Bacillota</taxon>
        <taxon>Bacilli</taxon>
        <taxon>Bacillales</taxon>
        <taxon>Paenibacillaceae</taxon>
        <taxon>Paenibacillus</taxon>
    </lineage>
</organism>
<dbReference type="InterPro" id="IPR009057">
    <property type="entry name" value="Homeodomain-like_sf"/>
</dbReference>
<evidence type="ECO:0000256" key="3">
    <source>
        <dbReference type="ARBA" id="ARBA00023163"/>
    </source>
</evidence>
<keyword evidence="2" id="KW-0238">DNA-binding</keyword>
<name>A0ABY5S2X4_9BACL</name>
<evidence type="ECO:0000256" key="1">
    <source>
        <dbReference type="ARBA" id="ARBA00023015"/>
    </source>
</evidence>
<evidence type="ECO:0000313" key="5">
    <source>
        <dbReference type="EMBL" id="UVI28222.1"/>
    </source>
</evidence>
<dbReference type="CDD" id="cd06986">
    <property type="entry name" value="cupin_MmsR-like_N"/>
    <property type="match status" value="1"/>
</dbReference>
<dbReference type="InterPro" id="IPR003313">
    <property type="entry name" value="AraC-bd"/>
</dbReference>
<accession>A0ABY5S2X4</accession>
<dbReference type="Pfam" id="PF12833">
    <property type="entry name" value="HTH_18"/>
    <property type="match status" value="1"/>
</dbReference>
<evidence type="ECO:0000256" key="2">
    <source>
        <dbReference type="ARBA" id="ARBA00023125"/>
    </source>
</evidence>
<dbReference type="SMART" id="SM00342">
    <property type="entry name" value="HTH_ARAC"/>
    <property type="match status" value="1"/>
</dbReference>
<dbReference type="RefSeq" id="WP_258384310.1">
    <property type="nucleotide sequence ID" value="NZ_CP091430.1"/>
</dbReference>
<evidence type="ECO:0000259" key="4">
    <source>
        <dbReference type="PROSITE" id="PS01124"/>
    </source>
</evidence>
<keyword evidence="3" id="KW-0804">Transcription</keyword>
<dbReference type="InterPro" id="IPR020449">
    <property type="entry name" value="Tscrpt_reg_AraC-type_HTH"/>
</dbReference>
<dbReference type="Pfam" id="PF02311">
    <property type="entry name" value="AraC_binding"/>
    <property type="match status" value="1"/>
</dbReference>
<dbReference type="SUPFAM" id="SSF51215">
    <property type="entry name" value="Regulatory protein AraC"/>
    <property type="match status" value="1"/>
</dbReference>
<reference evidence="5" key="1">
    <citation type="submission" date="2022-01" db="EMBL/GenBank/DDBJ databases">
        <title>Paenibacillus spongiae sp. nov., isolated from marine sponge.</title>
        <authorList>
            <person name="Li Z."/>
            <person name="Zhang M."/>
        </authorList>
    </citation>
    <scope>NUCLEOTIDE SEQUENCE</scope>
    <source>
        <strain evidence="5">PHS-Z3</strain>
    </source>
</reference>
<dbReference type="InterPro" id="IPR050204">
    <property type="entry name" value="AraC_XylS_family_regulators"/>
</dbReference>
<dbReference type="Proteomes" id="UP001057877">
    <property type="component" value="Chromosome"/>
</dbReference>
<dbReference type="InterPro" id="IPR037923">
    <property type="entry name" value="HTH-like"/>
</dbReference>
<sequence length="294" mass="33341">MLDHVYFKIGVNTLPAQGELSVLFSGQAKPLPSHQIGPAVHDYYLVHTVMSGYGTFEIEGKRYDCKQGDTFIIFPEVLFTYAADRTSPWSYRWVAFKGPLAQPLLGRIGITPSEPVVCVRNLRTVTRLYRDLERAFQGSDYPELSDLEASGLLRLLLKEFGSDNTEKLAFDTLETVPDIERQIQQAIRLLSLQYAQPVSIEDLSRTLGYHRMHLSRMFKQATGLSPMKFLLKIRMERAVDLLTGSSHLSIDHIASSIGYADPSYFSKQFRKCFGVSPTEYRLNQQMLCPAHNHS</sequence>
<feature type="domain" description="HTH araC/xylS-type" evidence="4">
    <location>
        <begin position="184"/>
        <end position="283"/>
    </location>
</feature>
<dbReference type="Gene3D" id="1.10.10.60">
    <property type="entry name" value="Homeodomain-like"/>
    <property type="match status" value="2"/>
</dbReference>
<gene>
    <name evidence="5" type="ORF">L1F29_22575</name>
</gene>
<dbReference type="PRINTS" id="PR00032">
    <property type="entry name" value="HTHARAC"/>
</dbReference>
<proteinExistence type="predicted"/>
<evidence type="ECO:0000313" key="6">
    <source>
        <dbReference type="Proteomes" id="UP001057877"/>
    </source>
</evidence>
<dbReference type="InterPro" id="IPR018060">
    <property type="entry name" value="HTH_AraC"/>
</dbReference>
<dbReference type="PROSITE" id="PS01124">
    <property type="entry name" value="HTH_ARAC_FAMILY_2"/>
    <property type="match status" value="1"/>
</dbReference>
<dbReference type="SUPFAM" id="SSF46689">
    <property type="entry name" value="Homeodomain-like"/>
    <property type="match status" value="2"/>
</dbReference>
<dbReference type="Gene3D" id="2.60.120.280">
    <property type="entry name" value="Regulatory protein AraC"/>
    <property type="match status" value="1"/>
</dbReference>
<dbReference type="PANTHER" id="PTHR46796">
    <property type="entry name" value="HTH-TYPE TRANSCRIPTIONAL ACTIVATOR RHAS-RELATED"/>
    <property type="match status" value="1"/>
</dbReference>
<keyword evidence="1" id="KW-0805">Transcription regulation</keyword>
<keyword evidence="6" id="KW-1185">Reference proteome</keyword>
<dbReference type="EMBL" id="CP091430">
    <property type="protein sequence ID" value="UVI28222.1"/>
    <property type="molecule type" value="Genomic_DNA"/>
</dbReference>